<proteinExistence type="predicted"/>
<evidence type="ECO:0000256" key="1">
    <source>
        <dbReference type="SAM" id="Coils"/>
    </source>
</evidence>
<dbReference type="Pfam" id="PF08241">
    <property type="entry name" value="Methyltransf_11"/>
    <property type="match status" value="1"/>
</dbReference>
<evidence type="ECO:0000259" key="2">
    <source>
        <dbReference type="Pfam" id="PF08241"/>
    </source>
</evidence>
<dbReference type="GO" id="GO:0008757">
    <property type="term" value="F:S-adenosylmethionine-dependent methyltransferase activity"/>
    <property type="evidence" value="ECO:0007669"/>
    <property type="project" value="InterPro"/>
</dbReference>
<reference evidence="3 4" key="1">
    <citation type="submission" date="2013-09" db="EMBL/GenBank/DDBJ databases">
        <title>Biodegradation of hydrocarbons in the deep terrestrial subsurface : characterization of a microbial consortium composed of two Desulfotomaculum species originating from a deep geological formation.</title>
        <authorList>
            <person name="Aullo T."/>
            <person name="Berlendis S."/>
            <person name="Lascourreges J.-F."/>
            <person name="Dessort D."/>
            <person name="Saint-Laurent S."/>
            <person name="Schraauwers B."/>
            <person name="Mas J."/>
            <person name="Magot M."/>
            <person name="Ranchou-Peyruse A."/>
        </authorList>
    </citation>
    <scope>NUCLEOTIDE SEQUENCE [LARGE SCALE GENOMIC DNA]</scope>
    <source>
        <strain evidence="3 4">Bs107</strain>
    </source>
</reference>
<sequence length="400" mass="45317">MSVEKQDAIKALKALPDESQVAVSAFHLVEHIPFDAVQTLVKEALRVLKPAGLLIMETPNPENILVGTTNFYLDPTHQRPIPPQLLSFLPEHCGFSRTKILRLQEVPGLVKKEDLNIFDIIGGVSPDYAVVAQKDADKEKLALFDDAFKKEYGLTIDNLAMRYDSSKSKIHKLETALAVERERSSHVQAQLEQLIRERDAATEAIHQLEAELSAEREKTKLLSRQENTIQQYENDLNSARMKIDELNGQTHHWWTVADSLNKELQGVYASWSWRLTYPLRQLNLYRRKFCAGVKEVLVSMLSLPRRLVRRILEVGLMYVRRHPAQKARLKALLARWPRLQARLYAFAAARHASAQVAVSMPPASAPAGSIDLSSYPVSARTIYRQLLACRSQSCHKEESA</sequence>
<dbReference type="AlphaFoldDB" id="A0A2C6MHL6"/>
<dbReference type="EMBL" id="AWQQ01000010">
    <property type="protein sequence ID" value="PHJ39768.1"/>
    <property type="molecule type" value="Genomic_DNA"/>
</dbReference>
<keyword evidence="4" id="KW-1185">Reference proteome</keyword>
<evidence type="ECO:0000313" key="3">
    <source>
        <dbReference type="EMBL" id="PHJ39768.1"/>
    </source>
</evidence>
<dbReference type="InterPro" id="IPR013216">
    <property type="entry name" value="Methyltransf_11"/>
</dbReference>
<dbReference type="Gene3D" id="3.40.50.150">
    <property type="entry name" value="Vaccinia Virus protein VP39"/>
    <property type="match status" value="1"/>
</dbReference>
<dbReference type="SUPFAM" id="SSF53335">
    <property type="entry name" value="S-adenosyl-L-methionine-dependent methyltransferases"/>
    <property type="match status" value="1"/>
</dbReference>
<dbReference type="InterPro" id="IPR029063">
    <property type="entry name" value="SAM-dependent_MTases_sf"/>
</dbReference>
<protein>
    <recommendedName>
        <fullName evidence="2">Methyltransferase type 11 domain-containing protein</fullName>
    </recommendedName>
</protein>
<comment type="caution">
    <text evidence="3">The sequence shown here is derived from an EMBL/GenBank/DDBJ whole genome shotgun (WGS) entry which is preliminary data.</text>
</comment>
<feature type="domain" description="Methyltransferase type 11" evidence="2">
    <location>
        <begin position="10"/>
        <end position="56"/>
    </location>
</feature>
<name>A0A2C6MHL6_9FIRM</name>
<evidence type="ECO:0000313" key="4">
    <source>
        <dbReference type="Proteomes" id="UP000222564"/>
    </source>
</evidence>
<gene>
    <name evidence="3" type="ORF">P378_01495</name>
</gene>
<accession>A0A2C6MHL6</accession>
<dbReference type="Proteomes" id="UP000222564">
    <property type="component" value="Unassembled WGS sequence"/>
</dbReference>
<organism evidence="3 4">
    <name type="scientific">Desulforamulus profundi</name>
    <dbReference type="NCBI Taxonomy" id="1383067"/>
    <lineage>
        <taxon>Bacteria</taxon>
        <taxon>Bacillati</taxon>
        <taxon>Bacillota</taxon>
        <taxon>Clostridia</taxon>
        <taxon>Eubacteriales</taxon>
        <taxon>Peptococcaceae</taxon>
        <taxon>Desulforamulus</taxon>
    </lineage>
</organism>
<feature type="coiled-coil region" evidence="1">
    <location>
        <begin position="177"/>
        <end position="249"/>
    </location>
</feature>
<keyword evidence="1" id="KW-0175">Coiled coil</keyword>
<dbReference type="Gene3D" id="1.10.287.1490">
    <property type="match status" value="1"/>
</dbReference>